<evidence type="ECO:0000256" key="1">
    <source>
        <dbReference type="SAM" id="MobiDB-lite"/>
    </source>
</evidence>
<organism evidence="2 3">
    <name type="scientific">Venturia inaequalis</name>
    <name type="common">Apple scab fungus</name>
    <dbReference type="NCBI Taxonomy" id="5025"/>
    <lineage>
        <taxon>Eukaryota</taxon>
        <taxon>Fungi</taxon>
        <taxon>Dikarya</taxon>
        <taxon>Ascomycota</taxon>
        <taxon>Pezizomycotina</taxon>
        <taxon>Dothideomycetes</taxon>
        <taxon>Pleosporomycetidae</taxon>
        <taxon>Venturiales</taxon>
        <taxon>Venturiaceae</taxon>
        <taxon>Venturia</taxon>
    </lineage>
</organism>
<evidence type="ECO:0000313" key="3">
    <source>
        <dbReference type="Proteomes" id="UP000490939"/>
    </source>
</evidence>
<dbReference type="Proteomes" id="UP000490939">
    <property type="component" value="Unassembled WGS sequence"/>
</dbReference>
<reference evidence="2 3" key="1">
    <citation type="submission" date="2019-07" db="EMBL/GenBank/DDBJ databases">
        <title>Venturia inaequalis Genome Resource.</title>
        <authorList>
            <person name="Lichtner F.J."/>
        </authorList>
    </citation>
    <scope>NUCLEOTIDE SEQUENCE [LARGE SCALE GENOMIC DNA]</scope>
    <source>
        <strain evidence="2 3">DMI_063113</strain>
    </source>
</reference>
<protein>
    <submittedName>
        <fullName evidence="2">Uncharacterized protein</fullName>
    </submittedName>
</protein>
<evidence type="ECO:0000313" key="2">
    <source>
        <dbReference type="EMBL" id="KAE9983179.1"/>
    </source>
</evidence>
<dbReference type="AlphaFoldDB" id="A0A8H3VA26"/>
<sequence>MSSPTRMSSSTRISSPTTSSNDRRLSNSSMDPAEFIQNIQHFITFPRTDTTWKIESNITDTHENPELKINSFLQPVVFKVVIGSIGSRKSMEGIPRTAIMKVQSLLHIVTKHNKDKKHFDRKTIMATEAREELIALNRLTMNECSCAPTLLDYKVTLHDECPGREVYVSFILVTEITGIRLTTRNFWMLPQVERDMVRQAFRKALSEIHAAWVKLDRTECRDLIWNLQEGKMYVSPPFSHAVPLTRQFHSYFTRFAPSQTYGITEHLPSYYCHQWHDIWFWWFDLTTKNFINPSDLEVDPSHVATRKHDDGSDIAAWDFPYPANGIRPKWEEVKEEIIERVVDKAVVEDGEIVKEKKKRRSWKGRVREVLGLEEH</sequence>
<comment type="caution">
    <text evidence="2">The sequence shown here is derived from an EMBL/GenBank/DDBJ whole genome shotgun (WGS) entry which is preliminary data.</text>
</comment>
<feature type="region of interest" description="Disordered" evidence="1">
    <location>
        <begin position="1"/>
        <end position="28"/>
    </location>
</feature>
<gene>
    <name evidence="2" type="ORF">EG327_005590</name>
</gene>
<feature type="compositionally biased region" description="Low complexity" evidence="1">
    <location>
        <begin position="1"/>
        <end position="20"/>
    </location>
</feature>
<dbReference type="EMBL" id="WNWR01000322">
    <property type="protein sequence ID" value="KAE9983179.1"/>
    <property type="molecule type" value="Genomic_DNA"/>
</dbReference>
<keyword evidence="3" id="KW-1185">Reference proteome</keyword>
<dbReference type="OrthoDB" id="5401170at2759"/>
<name>A0A8H3VA26_VENIN</name>
<proteinExistence type="predicted"/>
<accession>A0A8H3VA26</accession>